<evidence type="ECO:0000313" key="3">
    <source>
        <dbReference type="Proteomes" id="UP001494588"/>
    </source>
</evidence>
<reference evidence="2 3" key="1">
    <citation type="submission" date="2024-01" db="EMBL/GenBank/DDBJ databases">
        <title>The diversity of rhizobia nodulating Mimosa spp. in eleven states of Brazil covering several biomes is determined by host plant, location, and edaphic factors.</title>
        <authorList>
            <person name="Rouws L."/>
            <person name="Barauna A."/>
            <person name="Beukes C."/>
            <person name="De Faria S.M."/>
            <person name="Gross E."/>
            <person name="Dos Reis Junior F.B."/>
            <person name="Simon M."/>
            <person name="Maluk M."/>
            <person name="Odee D.W."/>
            <person name="Kenicer G."/>
            <person name="Young J.P.W."/>
            <person name="Reis V.M."/>
            <person name="Zilli J."/>
            <person name="James E.K."/>
        </authorList>
    </citation>
    <scope>NUCLEOTIDE SEQUENCE [LARGE SCALE GENOMIC DNA]</scope>
    <source>
        <strain evidence="2 3">JPY77</strain>
    </source>
</reference>
<dbReference type="EMBL" id="JAZHGC010000026">
    <property type="protein sequence ID" value="MEM5289425.1"/>
    <property type="molecule type" value="Genomic_DNA"/>
</dbReference>
<evidence type="ECO:0000313" key="2">
    <source>
        <dbReference type="EMBL" id="MEM5289425.1"/>
    </source>
</evidence>
<name>A0ABU9QIX2_9BURK</name>
<feature type="chain" id="PRO_5046002736" evidence="1">
    <location>
        <begin position="20"/>
        <end position="92"/>
    </location>
</feature>
<gene>
    <name evidence="2" type="ORF">V4C55_27260</name>
</gene>
<comment type="caution">
    <text evidence="2">The sequence shown here is derived from an EMBL/GenBank/DDBJ whole genome shotgun (WGS) entry which is preliminary data.</text>
</comment>
<organism evidence="2 3">
    <name type="scientific">Paraburkholderia sabiae</name>
    <dbReference type="NCBI Taxonomy" id="273251"/>
    <lineage>
        <taxon>Bacteria</taxon>
        <taxon>Pseudomonadati</taxon>
        <taxon>Pseudomonadota</taxon>
        <taxon>Betaproteobacteria</taxon>
        <taxon>Burkholderiales</taxon>
        <taxon>Burkholderiaceae</taxon>
        <taxon>Paraburkholderia</taxon>
    </lineage>
</organism>
<accession>A0ABU9QIX2</accession>
<dbReference type="RefSeq" id="WP_201657857.1">
    <property type="nucleotide sequence ID" value="NZ_CAJHCS010000028.1"/>
</dbReference>
<evidence type="ECO:0000256" key="1">
    <source>
        <dbReference type="SAM" id="SignalP"/>
    </source>
</evidence>
<proteinExistence type="predicted"/>
<keyword evidence="3" id="KW-1185">Reference proteome</keyword>
<dbReference type="Proteomes" id="UP001494588">
    <property type="component" value="Unassembled WGS sequence"/>
</dbReference>
<protein>
    <submittedName>
        <fullName evidence="2">Uncharacterized protein</fullName>
    </submittedName>
</protein>
<keyword evidence="1" id="KW-0732">Signal</keyword>
<feature type="signal peptide" evidence="1">
    <location>
        <begin position="1"/>
        <end position="19"/>
    </location>
</feature>
<sequence>MMKSFVVFSFAMVSMGAHAAKPEQCAAFGDKFAEYARDRDAGMSMQSAAKEAKARDGANGEMFVAGVYLNSQMVRTTPNEIRALAVKSCLDQ</sequence>